<dbReference type="EMBL" id="HE612864">
    <property type="protein sequence ID" value="CCE64792.1"/>
    <property type="molecule type" value="Genomic_DNA"/>
</dbReference>
<proteinExistence type="predicted"/>
<dbReference type="PANTHER" id="PTHR28008:SF1">
    <property type="entry name" value="DOMAIN PROTEIN, PUTATIVE (AFU_ORTHOLOGUE AFUA_3G10980)-RELATED"/>
    <property type="match status" value="1"/>
</dbReference>
<dbReference type="AlphaFoldDB" id="G8BY14"/>
<reference evidence="3 4" key="1">
    <citation type="journal article" date="2011" name="Proc. Natl. Acad. Sci. U.S.A.">
        <title>Evolutionary erosion of yeast sex chromosomes by mating-type switching accidents.</title>
        <authorList>
            <person name="Gordon J.L."/>
            <person name="Armisen D."/>
            <person name="Proux-Wera E."/>
            <person name="Oheigeartaigh S.S."/>
            <person name="Byrne K.P."/>
            <person name="Wolfe K.H."/>
        </authorList>
    </citation>
    <scope>NUCLEOTIDE SEQUENCE [LARGE SCALE GENOMIC DNA]</scope>
    <source>
        <strain evidence="4">ATCC 24235 / CBS 4417 / NBRC 1672 / NRRL Y-8282 / UCD 70-5</strain>
    </source>
</reference>
<dbReference type="HOGENOM" id="CLU_144922_0_0_1"/>
<dbReference type="KEGG" id="tpf:TPHA_0I02910"/>
<keyword evidence="1" id="KW-0812">Transmembrane</keyword>
<dbReference type="GeneID" id="11534379"/>
<keyword evidence="1" id="KW-1133">Transmembrane helix</keyword>
<feature type="domain" description="VanZ-like" evidence="2">
    <location>
        <begin position="52"/>
        <end position="157"/>
    </location>
</feature>
<feature type="transmembrane region" description="Helical" evidence="1">
    <location>
        <begin position="22"/>
        <end position="43"/>
    </location>
</feature>
<feature type="transmembrane region" description="Helical" evidence="1">
    <location>
        <begin position="110"/>
        <end position="130"/>
    </location>
</feature>
<gene>
    <name evidence="3" type="primary">TPHA0I02910</name>
    <name evidence="3" type="ordered locus">TPHA_0I02910</name>
</gene>
<keyword evidence="4" id="KW-1185">Reference proteome</keyword>
<sequence>MTSSSDALVTFEPNGIPVRKKYLISLFSQFCLLFYILGIAVNSKLTFITSDHDKVAHFTVFLLESYLFVKCFEMKIIATLKWKKFTSRAKDQESLRDITYSTIMINKYQVGFVFCSIGVSVGSEFMQFILSRGRRSFDPMDMGFNFMGSLLGLSIAFLQER</sequence>
<dbReference type="InterPro" id="IPR006976">
    <property type="entry name" value="VanZ-like"/>
</dbReference>
<evidence type="ECO:0000313" key="4">
    <source>
        <dbReference type="Proteomes" id="UP000005666"/>
    </source>
</evidence>
<dbReference type="OMA" id="ICTMFAS"/>
<evidence type="ECO:0000256" key="1">
    <source>
        <dbReference type="SAM" id="Phobius"/>
    </source>
</evidence>
<dbReference type="OrthoDB" id="63581at2759"/>
<evidence type="ECO:0000313" key="3">
    <source>
        <dbReference type="EMBL" id="CCE64792.1"/>
    </source>
</evidence>
<protein>
    <recommendedName>
        <fullName evidence="2">VanZ-like domain-containing protein</fullName>
    </recommendedName>
</protein>
<dbReference type="PANTHER" id="PTHR28008">
    <property type="entry name" value="DOMAIN PROTEIN, PUTATIVE (AFU_ORTHOLOGUE AFUA_3G10980)-RELATED"/>
    <property type="match status" value="1"/>
</dbReference>
<dbReference type="RefSeq" id="XP_003687226.1">
    <property type="nucleotide sequence ID" value="XM_003687178.1"/>
</dbReference>
<keyword evidence="1" id="KW-0472">Membrane</keyword>
<feature type="transmembrane region" description="Helical" evidence="1">
    <location>
        <begin position="142"/>
        <end position="158"/>
    </location>
</feature>
<dbReference type="Pfam" id="PF04892">
    <property type="entry name" value="VanZ"/>
    <property type="match status" value="1"/>
</dbReference>
<name>G8BY14_TETPH</name>
<organism evidence="3 4">
    <name type="scientific">Tetrapisispora phaffii (strain ATCC 24235 / CBS 4417 / NBRC 1672 / NRRL Y-8282 / UCD 70-5)</name>
    <name type="common">Yeast</name>
    <name type="synonym">Fabospora phaffii</name>
    <dbReference type="NCBI Taxonomy" id="1071381"/>
    <lineage>
        <taxon>Eukaryota</taxon>
        <taxon>Fungi</taxon>
        <taxon>Dikarya</taxon>
        <taxon>Ascomycota</taxon>
        <taxon>Saccharomycotina</taxon>
        <taxon>Saccharomycetes</taxon>
        <taxon>Saccharomycetales</taxon>
        <taxon>Saccharomycetaceae</taxon>
        <taxon>Tetrapisispora</taxon>
    </lineage>
</organism>
<feature type="transmembrane region" description="Helical" evidence="1">
    <location>
        <begin position="55"/>
        <end position="78"/>
    </location>
</feature>
<dbReference type="eggNOG" id="ENOG502S8TE">
    <property type="taxonomic scope" value="Eukaryota"/>
</dbReference>
<dbReference type="Proteomes" id="UP000005666">
    <property type="component" value="Chromosome 9"/>
</dbReference>
<evidence type="ECO:0000259" key="2">
    <source>
        <dbReference type="Pfam" id="PF04892"/>
    </source>
</evidence>
<accession>G8BY14</accession>